<keyword evidence="1" id="KW-0378">Hydrolase</keyword>
<reference evidence="3 4" key="1">
    <citation type="submission" date="2022-11" db="EMBL/GenBank/DDBJ databases">
        <title>Haliovirga abyssi gen. nov., sp. nov., a mesophilic fermentative bacterium isolated from the Iheya North hydrothermal field and the proposal of Haliovirgaceae fam. nov.</title>
        <authorList>
            <person name="Miyazaki U."/>
            <person name="Tame A."/>
            <person name="Miyazaki J."/>
            <person name="Takai K."/>
            <person name="Sawayama S."/>
            <person name="Kitajima M."/>
            <person name="Okamoto A."/>
            <person name="Nakagawa S."/>
        </authorList>
    </citation>
    <scope>NUCLEOTIDE SEQUENCE [LARGE SCALE GENOMIC DNA]</scope>
    <source>
        <strain evidence="3 4">IC12</strain>
    </source>
</reference>
<keyword evidence="1" id="KW-0720">Serine protease</keyword>
<dbReference type="GO" id="GO:0004252">
    <property type="term" value="F:serine-type endopeptidase activity"/>
    <property type="evidence" value="ECO:0007669"/>
    <property type="project" value="UniProtKB-UniRule"/>
</dbReference>
<feature type="active site" description="Charge relay system" evidence="1">
    <location>
        <position position="8"/>
    </location>
</feature>
<sequence>MKKIALIDSGLYKKTKLNIYKNIRIFFDTQYGVHVDDKKTEDEHGHATIIMKILEKYLKDEKVLNIKILNKNLATHSKLLLKALEIAIDEKVDIINLSLGTISKEYKNEIYKKILKAREKKIIIIASHHNEGEVAYPACFKEVIGIKIKQGNLFEEKLEFDFNNNDIILGGTQRLRWIDGNEYNMHSSSFSTPHITGIILKLINENKKLTLKEILNFINKNRLNLIK</sequence>
<name>A0AAU9DMG3_9FUSO</name>
<feature type="domain" description="Peptidase S8/S53" evidence="2">
    <location>
        <begin position="3"/>
        <end position="216"/>
    </location>
</feature>
<comment type="similarity">
    <text evidence="1">Belongs to the peptidase S8 family.</text>
</comment>
<dbReference type="RefSeq" id="WP_307904046.1">
    <property type="nucleotide sequence ID" value="NZ_AP027059.1"/>
</dbReference>
<organism evidence="3 4">
    <name type="scientific">Haliovirga abyssi</name>
    <dbReference type="NCBI Taxonomy" id="2996794"/>
    <lineage>
        <taxon>Bacteria</taxon>
        <taxon>Fusobacteriati</taxon>
        <taxon>Fusobacteriota</taxon>
        <taxon>Fusobacteriia</taxon>
        <taxon>Fusobacteriales</taxon>
        <taxon>Haliovirgaceae</taxon>
        <taxon>Haliovirga</taxon>
    </lineage>
</organism>
<accession>A0AAU9DMG3</accession>
<dbReference type="KEGG" id="haby:HLVA_17760"/>
<evidence type="ECO:0000256" key="1">
    <source>
        <dbReference type="PROSITE-ProRule" id="PRU01240"/>
    </source>
</evidence>
<gene>
    <name evidence="3" type="ORF">HLVA_17760</name>
</gene>
<evidence type="ECO:0000313" key="4">
    <source>
        <dbReference type="Proteomes" id="UP001321582"/>
    </source>
</evidence>
<evidence type="ECO:0000259" key="2">
    <source>
        <dbReference type="Pfam" id="PF00082"/>
    </source>
</evidence>
<keyword evidence="4" id="KW-1185">Reference proteome</keyword>
<protein>
    <recommendedName>
        <fullName evidence="2">Peptidase S8/S53 domain-containing protein</fullName>
    </recommendedName>
</protein>
<proteinExistence type="inferred from homology"/>
<dbReference type="EMBL" id="AP027059">
    <property type="protein sequence ID" value="BDU51207.1"/>
    <property type="molecule type" value="Genomic_DNA"/>
</dbReference>
<dbReference type="Pfam" id="PF00082">
    <property type="entry name" value="Peptidase_S8"/>
    <property type="match status" value="1"/>
</dbReference>
<evidence type="ECO:0000313" key="3">
    <source>
        <dbReference type="EMBL" id="BDU51207.1"/>
    </source>
</evidence>
<dbReference type="GO" id="GO:0006508">
    <property type="term" value="P:proteolysis"/>
    <property type="evidence" value="ECO:0007669"/>
    <property type="project" value="UniProtKB-KW"/>
</dbReference>
<dbReference type="SUPFAM" id="SSF52743">
    <property type="entry name" value="Subtilisin-like"/>
    <property type="match status" value="1"/>
</dbReference>
<dbReference type="InterPro" id="IPR036852">
    <property type="entry name" value="Peptidase_S8/S53_dom_sf"/>
</dbReference>
<dbReference type="Gene3D" id="3.40.50.200">
    <property type="entry name" value="Peptidase S8/S53 domain"/>
    <property type="match status" value="1"/>
</dbReference>
<keyword evidence="1" id="KW-0645">Protease</keyword>
<feature type="active site" description="Charge relay system" evidence="1">
    <location>
        <position position="46"/>
    </location>
</feature>
<dbReference type="InterPro" id="IPR000209">
    <property type="entry name" value="Peptidase_S8/S53_dom"/>
</dbReference>
<dbReference type="Proteomes" id="UP001321582">
    <property type="component" value="Chromosome"/>
</dbReference>
<dbReference type="AlphaFoldDB" id="A0AAU9DMG3"/>
<feature type="active site" description="Charge relay system" evidence="1">
    <location>
        <position position="189"/>
    </location>
</feature>
<dbReference type="PROSITE" id="PS51892">
    <property type="entry name" value="SUBTILASE"/>
    <property type="match status" value="1"/>
</dbReference>